<evidence type="ECO:0000313" key="1">
    <source>
        <dbReference type="EMBL" id="QKN24189.1"/>
    </source>
</evidence>
<dbReference type="InterPro" id="IPR017342">
    <property type="entry name" value="S-AdoMet-dep_Met_synth_prd"/>
</dbReference>
<dbReference type="Proteomes" id="UP000501316">
    <property type="component" value="Chromosome"/>
</dbReference>
<reference evidence="2" key="2">
    <citation type="journal article" date="2021" name="Appl. Environ. Microbiol.">
        <title>Adaptability of a Caproate-Producing Bacterium Contributes to Its Dominance in an Anaerobic Fermentation System.</title>
        <authorList>
            <person name="Wang H."/>
            <person name="Gu Y."/>
            <person name="Zhou W."/>
            <person name="Zhao D."/>
            <person name="Qiao Z."/>
            <person name="Zheng J."/>
            <person name="Gao J."/>
            <person name="Chen X."/>
            <person name="Ren C."/>
            <person name="Xu Y."/>
        </authorList>
    </citation>
    <scope>NUCLEOTIDE SEQUENCE</scope>
    <source>
        <strain evidence="2">JNU-WLY1368</strain>
    </source>
</reference>
<dbReference type="EMBL" id="CP046051">
    <property type="protein sequence ID" value="QKN24189.1"/>
    <property type="molecule type" value="Genomic_DNA"/>
</dbReference>
<protein>
    <submittedName>
        <fullName evidence="1">Vitamin B12 dependent methionine synthase activation subunit</fullName>
    </submittedName>
</protein>
<sequence length="233" mass="25543">MWRLRFSATCPMSFPVMQTDRREIYRYLGCGRADPGPTIRQQVERALELLQKTCTPHWIWASYPVTVRGNHTFAARLNLVSQNLAEHLQGCTQVCLFAATLGPAPDRLMQRAAASAVTPAAVLQAAAAAMTETFCDECCEKLASHFAKESLFLRPRYSPGYGDLDLSCQDRLLQILDAQKRIGLSCTRSLLLVPTKSVTAIVGVSPQPVKTGGKACDGKCAACSRTDCAYRLI</sequence>
<dbReference type="SUPFAM" id="SSF56507">
    <property type="entry name" value="Methionine synthase activation domain-like"/>
    <property type="match status" value="1"/>
</dbReference>
<gene>
    <name evidence="1" type="ORF">GJQ69_06645</name>
    <name evidence="2" type="ORF">GKP14_06880</name>
</gene>
<reference evidence="2" key="3">
    <citation type="journal article" date="2022" name="Int. J. Syst. Evol. Microbiol.">
        <title>Caproicibacterium lactatifermentans sp. nov., isolated from pit clay used for the production of Chinese strong aroma-type liquor.</title>
        <authorList>
            <person name="Wang H."/>
            <person name="Gu Y."/>
            <person name="Zhao D."/>
            <person name="Qiao Z."/>
            <person name="Zheng J."/>
            <person name="Gao J."/>
            <person name="Ren C."/>
            <person name="Xu Y."/>
        </authorList>
    </citation>
    <scope>NUCLEOTIDE SEQUENCE</scope>
    <source>
        <strain evidence="2">JNU-WLY1368</strain>
    </source>
</reference>
<accession>A0A859DRR9</accession>
<keyword evidence="4" id="KW-1185">Reference proteome</keyword>
<evidence type="ECO:0000313" key="2">
    <source>
        <dbReference type="EMBL" id="QKO30742.1"/>
    </source>
</evidence>
<reference evidence="3 4" key="1">
    <citation type="submission" date="2019-11" db="EMBL/GenBank/DDBJ databases">
        <authorList>
            <person name="Ren C."/>
            <person name="Wang H."/>
            <person name="Xu Y."/>
        </authorList>
    </citation>
    <scope>NUCLEOTIDE SEQUENCE [LARGE SCALE GENOMIC DNA]</scope>
    <source>
        <strain evidence="4">JNU-WLY1368</strain>
        <strain evidence="1 3">LBM 19010</strain>
    </source>
</reference>
<dbReference type="InterPro" id="IPR037010">
    <property type="entry name" value="VitB12-dep_Met_synth_activ_sf"/>
</dbReference>
<proteinExistence type="predicted"/>
<dbReference type="KEGG" id="clf:GJQ69_06645"/>
<dbReference type="AlphaFoldDB" id="A0A859DRR9"/>
<dbReference type="Proteomes" id="UP000509623">
    <property type="component" value="Chromosome"/>
</dbReference>
<evidence type="ECO:0000313" key="3">
    <source>
        <dbReference type="Proteomes" id="UP000501316"/>
    </source>
</evidence>
<dbReference type="PIRSF" id="PIRSF037984">
    <property type="entry name" value="Met_synth_TM0269_prd"/>
    <property type="match status" value="1"/>
</dbReference>
<organism evidence="1 3">
    <name type="scientific">Caproicibacterium lactatifermentans</name>
    <dbReference type="NCBI Taxonomy" id="2666138"/>
    <lineage>
        <taxon>Bacteria</taxon>
        <taxon>Bacillati</taxon>
        <taxon>Bacillota</taxon>
        <taxon>Clostridia</taxon>
        <taxon>Eubacteriales</taxon>
        <taxon>Oscillospiraceae</taxon>
        <taxon>Caproicibacterium</taxon>
    </lineage>
</organism>
<evidence type="ECO:0000313" key="4">
    <source>
        <dbReference type="Proteomes" id="UP000509623"/>
    </source>
</evidence>
<dbReference type="Gene3D" id="3.40.109.40">
    <property type="match status" value="1"/>
</dbReference>
<dbReference type="EMBL" id="CP046161">
    <property type="protein sequence ID" value="QKO30742.1"/>
    <property type="molecule type" value="Genomic_DNA"/>
</dbReference>
<name>A0A859DRR9_9FIRM</name>
<dbReference type="GO" id="GO:0008705">
    <property type="term" value="F:methionine synthase activity"/>
    <property type="evidence" value="ECO:0007669"/>
    <property type="project" value="InterPro"/>
</dbReference>